<gene>
    <name evidence="4" type="ORF">LSAT_V11C500295510</name>
</gene>
<dbReference type="SUPFAM" id="SSF53098">
    <property type="entry name" value="Ribonuclease H-like"/>
    <property type="match status" value="1"/>
</dbReference>
<evidence type="ECO:0000259" key="3">
    <source>
        <dbReference type="PROSITE" id="PS50994"/>
    </source>
</evidence>
<feature type="domain" description="Integrase catalytic" evidence="3">
    <location>
        <begin position="122"/>
        <end position="245"/>
    </location>
</feature>
<dbReference type="InterPro" id="IPR036397">
    <property type="entry name" value="RNaseH_sf"/>
</dbReference>
<dbReference type="Proteomes" id="UP000235145">
    <property type="component" value="Unassembled WGS sequence"/>
</dbReference>
<dbReference type="PANTHER" id="PTHR42648">
    <property type="entry name" value="TRANSPOSASE, PUTATIVE-RELATED"/>
    <property type="match status" value="1"/>
</dbReference>
<organism evidence="4 5">
    <name type="scientific">Lactuca sativa</name>
    <name type="common">Garden lettuce</name>
    <dbReference type="NCBI Taxonomy" id="4236"/>
    <lineage>
        <taxon>Eukaryota</taxon>
        <taxon>Viridiplantae</taxon>
        <taxon>Streptophyta</taxon>
        <taxon>Embryophyta</taxon>
        <taxon>Tracheophyta</taxon>
        <taxon>Spermatophyta</taxon>
        <taxon>Magnoliopsida</taxon>
        <taxon>eudicotyledons</taxon>
        <taxon>Gunneridae</taxon>
        <taxon>Pentapetalae</taxon>
        <taxon>asterids</taxon>
        <taxon>campanulids</taxon>
        <taxon>Asterales</taxon>
        <taxon>Asteraceae</taxon>
        <taxon>Cichorioideae</taxon>
        <taxon>Cichorieae</taxon>
        <taxon>Lactucinae</taxon>
        <taxon>Lactuca</taxon>
    </lineage>
</organism>
<keyword evidence="2" id="KW-0378">Hydrolase</keyword>
<dbReference type="InterPro" id="IPR043502">
    <property type="entry name" value="DNA/RNA_pol_sf"/>
</dbReference>
<evidence type="ECO:0000313" key="5">
    <source>
        <dbReference type="Proteomes" id="UP000235145"/>
    </source>
</evidence>
<dbReference type="GO" id="GO:0046872">
    <property type="term" value="F:metal ion binding"/>
    <property type="evidence" value="ECO:0007669"/>
    <property type="project" value="UniProtKB-KW"/>
</dbReference>
<dbReference type="EMBL" id="NBSK02000005">
    <property type="protein sequence ID" value="KAJ0204101.1"/>
    <property type="molecule type" value="Genomic_DNA"/>
</dbReference>
<evidence type="ECO:0000256" key="2">
    <source>
        <dbReference type="ARBA" id="ARBA00022801"/>
    </source>
</evidence>
<evidence type="ECO:0000313" key="4">
    <source>
        <dbReference type="EMBL" id="KAJ0204101.1"/>
    </source>
</evidence>
<dbReference type="InterPro" id="IPR013103">
    <property type="entry name" value="RVT_2"/>
</dbReference>
<dbReference type="InterPro" id="IPR039537">
    <property type="entry name" value="Retrotran_Ty1/copia-like"/>
</dbReference>
<protein>
    <recommendedName>
        <fullName evidence="3">Integrase catalytic domain-containing protein</fullName>
    </recommendedName>
</protein>
<dbReference type="GO" id="GO:0016787">
    <property type="term" value="F:hydrolase activity"/>
    <property type="evidence" value="ECO:0007669"/>
    <property type="project" value="UniProtKB-KW"/>
</dbReference>
<dbReference type="AlphaFoldDB" id="A0A9R1VG45"/>
<sequence length="632" mass="74491">MTAMMIGWWTPTLMNTSLMKSISSKIKPKITSKTLSLFLTNRLYPLKEKENTPCQSLTKDLQCDITFFPDFCIYTRSLIGAGECRKGLYWMRVIGRERKAMMTILDTWHKRLMFRSINLVILVPRPNILGFLFQVVKLKVEIVLICYIGTYRFPSFSRASYSLTITDDFCRSVLAFMLKLKHESSKHVVNFHKLVKNQFGKCVKRIRCDNGGEFTSNDMLKFYNEQGILLETSCPQTPQQNGVVDNKSPYEIIFEQKPDYDKYRDKGDKFEMRGRTEIFLVVYRDVRFCEDIFPFRKMNTDPNRLSQGFLSSYRLQRRAKKKFHQAIKDERWKEVMKREIRALEENGTWTLEKLPEGKCVIDSKWVYKVKYKPNDDVEWYKARLVTPLLQLPIKRYWSIQQLDVNNAFLHKDLNKEVYMKLPQGFAKEGETRFCRLRKSYNLKKALRKWYQNFTNALLELGFSQSKVDHSLFFIIDIKVACTSECLVLSQRKYILDILANCGLEGCRPSSFPIEHKLKLTKGEDEPQVDAIQYRQIVGRLLYLQATKLDIAYTINILSQIVANPRQSHLNVAHSILRYLKNTLGLYERVQLRKKKLRMGESFSANHFFLPQKPPTYRRKWEMNAHLSLFINE</sequence>
<comment type="caution">
    <text evidence="4">The sequence shown here is derived from an EMBL/GenBank/DDBJ whole genome shotgun (WGS) entry which is preliminary data.</text>
</comment>
<dbReference type="GO" id="GO:0015074">
    <property type="term" value="P:DNA integration"/>
    <property type="evidence" value="ECO:0007669"/>
    <property type="project" value="InterPro"/>
</dbReference>
<dbReference type="SUPFAM" id="SSF56672">
    <property type="entry name" value="DNA/RNA polymerases"/>
    <property type="match status" value="1"/>
</dbReference>
<dbReference type="InterPro" id="IPR001584">
    <property type="entry name" value="Integrase_cat-core"/>
</dbReference>
<proteinExistence type="predicted"/>
<dbReference type="PANTHER" id="PTHR42648:SF29">
    <property type="entry name" value="RNA-DIRECTED DNA POLYMERASE"/>
    <property type="match status" value="1"/>
</dbReference>
<reference evidence="4 5" key="1">
    <citation type="journal article" date="2017" name="Nat. Commun.">
        <title>Genome assembly with in vitro proximity ligation data and whole-genome triplication in lettuce.</title>
        <authorList>
            <person name="Reyes-Chin-Wo S."/>
            <person name="Wang Z."/>
            <person name="Yang X."/>
            <person name="Kozik A."/>
            <person name="Arikit S."/>
            <person name="Song C."/>
            <person name="Xia L."/>
            <person name="Froenicke L."/>
            <person name="Lavelle D.O."/>
            <person name="Truco M.J."/>
            <person name="Xia R."/>
            <person name="Zhu S."/>
            <person name="Xu C."/>
            <person name="Xu H."/>
            <person name="Xu X."/>
            <person name="Cox K."/>
            <person name="Korf I."/>
            <person name="Meyers B.C."/>
            <person name="Michelmore R.W."/>
        </authorList>
    </citation>
    <scope>NUCLEOTIDE SEQUENCE [LARGE SCALE GENOMIC DNA]</scope>
    <source>
        <strain evidence="5">cv. Salinas</strain>
        <tissue evidence="4">Seedlings</tissue>
    </source>
</reference>
<dbReference type="Gene3D" id="3.30.420.10">
    <property type="entry name" value="Ribonuclease H-like superfamily/Ribonuclease H"/>
    <property type="match status" value="1"/>
</dbReference>
<name>A0A9R1VG45_LACSA</name>
<keyword evidence="5" id="KW-1185">Reference proteome</keyword>
<keyword evidence="1" id="KW-0479">Metal-binding</keyword>
<dbReference type="InterPro" id="IPR012337">
    <property type="entry name" value="RNaseH-like_sf"/>
</dbReference>
<evidence type="ECO:0000256" key="1">
    <source>
        <dbReference type="ARBA" id="ARBA00022723"/>
    </source>
</evidence>
<dbReference type="Pfam" id="PF00665">
    <property type="entry name" value="rve"/>
    <property type="match status" value="1"/>
</dbReference>
<dbReference type="PROSITE" id="PS50994">
    <property type="entry name" value="INTEGRASE"/>
    <property type="match status" value="1"/>
</dbReference>
<accession>A0A9R1VG45</accession>
<dbReference type="Pfam" id="PF07727">
    <property type="entry name" value="RVT_2"/>
    <property type="match status" value="1"/>
</dbReference>
<dbReference type="GO" id="GO:0003676">
    <property type="term" value="F:nucleic acid binding"/>
    <property type="evidence" value="ECO:0007669"/>
    <property type="project" value="InterPro"/>
</dbReference>